<dbReference type="InterPro" id="IPR036390">
    <property type="entry name" value="WH_DNA-bd_sf"/>
</dbReference>
<dbReference type="SUPFAM" id="SSF55811">
    <property type="entry name" value="Nudix"/>
    <property type="match status" value="1"/>
</dbReference>
<reference evidence="2 3" key="1">
    <citation type="submission" date="2016-11" db="EMBL/GenBank/DDBJ databases">
        <title>Trade-off between light-utilization and light-protection in marine flavobacteria.</title>
        <authorList>
            <person name="Kumagai Y."/>
        </authorList>
    </citation>
    <scope>NUCLEOTIDE SEQUENCE [LARGE SCALE GENOMIC DNA]</scope>
    <source>
        <strain evidence="2 3">NBRC 107741</strain>
    </source>
</reference>
<dbReference type="SUPFAM" id="SSF46785">
    <property type="entry name" value="Winged helix' DNA-binding domain"/>
    <property type="match status" value="1"/>
</dbReference>
<dbReference type="InterPro" id="IPR036388">
    <property type="entry name" value="WH-like_DNA-bd_sf"/>
</dbReference>
<dbReference type="Gene3D" id="1.10.10.10">
    <property type="entry name" value="Winged helix-like DNA-binding domain superfamily/Winged helix DNA-binding domain"/>
    <property type="match status" value="1"/>
</dbReference>
<evidence type="ECO:0000259" key="1">
    <source>
        <dbReference type="Pfam" id="PF21906"/>
    </source>
</evidence>
<dbReference type="Gene3D" id="3.90.79.10">
    <property type="entry name" value="Nucleoside Triphosphate Pyrophosphohydrolase"/>
    <property type="match status" value="1"/>
</dbReference>
<dbReference type="RefSeq" id="WP_104813642.1">
    <property type="nucleotide sequence ID" value="NZ_MQUB01000001.1"/>
</dbReference>
<evidence type="ECO:0000313" key="3">
    <source>
        <dbReference type="Proteomes" id="UP000239800"/>
    </source>
</evidence>
<name>A0A2S7KSV3_9FLAO</name>
<comment type="caution">
    <text evidence="2">The sequence shown here is derived from an EMBL/GenBank/DDBJ whole genome shotgun (WGS) entry which is preliminary data.</text>
</comment>
<sequence length="235" mass="27675">MDFHHFFTHGQEEYLQNLSIDLVVFGYEDDQLKCLLLKFGDKWVLPGGYIPRDSSVTDAASLILRARTGLSDPHLEFLSVFGNPDRKFAEQFELFAQKLGIPWQSDYWVNDRFVTLAYYSLVDINTAFPVAGEMDEEVRWFSFDQLPSMWIDHQEIASQARHRIKEVLKYKPLSYKLLPPTFTMPQLHKLQEMIQEEKIDRSRFQKKMLATDLFERLPVVKKESPGRSPYQYQLK</sequence>
<proteinExistence type="predicted"/>
<dbReference type="AlphaFoldDB" id="A0A2S7KSV3"/>
<dbReference type="CDD" id="cd18873">
    <property type="entry name" value="NUDIX_NadM_like"/>
    <property type="match status" value="1"/>
</dbReference>
<evidence type="ECO:0000313" key="2">
    <source>
        <dbReference type="EMBL" id="PQB05696.1"/>
    </source>
</evidence>
<keyword evidence="3" id="KW-1185">Reference proteome</keyword>
<organism evidence="2 3">
    <name type="scientific">Aureitalea marina</name>
    <dbReference type="NCBI Taxonomy" id="930804"/>
    <lineage>
        <taxon>Bacteria</taxon>
        <taxon>Pseudomonadati</taxon>
        <taxon>Bacteroidota</taxon>
        <taxon>Flavobacteriia</taxon>
        <taxon>Flavobacteriales</taxon>
        <taxon>Flavobacteriaceae</taxon>
        <taxon>Aureitalea</taxon>
    </lineage>
</organism>
<dbReference type="Proteomes" id="UP000239800">
    <property type="component" value="Unassembled WGS sequence"/>
</dbReference>
<dbReference type="Pfam" id="PF21906">
    <property type="entry name" value="WHD_NrtR"/>
    <property type="match status" value="1"/>
</dbReference>
<dbReference type="EMBL" id="MQUB01000001">
    <property type="protein sequence ID" value="PQB05696.1"/>
    <property type="molecule type" value="Genomic_DNA"/>
</dbReference>
<feature type="domain" description="NrtR DNA-binding winged helix" evidence="1">
    <location>
        <begin position="175"/>
        <end position="234"/>
    </location>
</feature>
<dbReference type="OrthoDB" id="9786141at2"/>
<gene>
    <name evidence="2" type="ORF">BST85_12900</name>
</gene>
<dbReference type="InterPro" id="IPR054105">
    <property type="entry name" value="WHD_NrtR"/>
</dbReference>
<dbReference type="InterPro" id="IPR015797">
    <property type="entry name" value="NUDIX_hydrolase-like_dom_sf"/>
</dbReference>
<accession>A0A2S7KSV3</accession>
<protein>
    <recommendedName>
        <fullName evidence="1">NrtR DNA-binding winged helix domain-containing protein</fullName>
    </recommendedName>
</protein>